<feature type="region of interest" description="Disordered" evidence="1">
    <location>
        <begin position="258"/>
        <end position="295"/>
    </location>
</feature>
<reference evidence="2 3" key="1">
    <citation type="journal article" date="2023" name="Commun. Biol.">
        <title>Reorganization of the ancestral sex-determining regions during the evolution of trioecy in Pleodorina starrii.</title>
        <authorList>
            <person name="Takahashi K."/>
            <person name="Suzuki S."/>
            <person name="Kawai-Toyooka H."/>
            <person name="Yamamoto K."/>
            <person name="Hamaji T."/>
            <person name="Ootsuki R."/>
            <person name="Yamaguchi H."/>
            <person name="Kawachi M."/>
            <person name="Higashiyama T."/>
            <person name="Nozaki H."/>
        </authorList>
    </citation>
    <scope>NUCLEOTIDE SEQUENCE [LARGE SCALE GENOMIC DNA]</scope>
    <source>
        <strain evidence="2 3">NIES-4479</strain>
    </source>
</reference>
<name>A0A9W6BFC8_9CHLO</name>
<dbReference type="AlphaFoldDB" id="A0A9W6BFC8"/>
<feature type="compositionally biased region" description="Basic and acidic residues" evidence="1">
    <location>
        <begin position="71"/>
        <end position="82"/>
    </location>
</feature>
<keyword evidence="3" id="KW-1185">Reference proteome</keyword>
<feature type="region of interest" description="Disordered" evidence="1">
    <location>
        <begin position="538"/>
        <end position="580"/>
    </location>
</feature>
<feature type="region of interest" description="Disordered" evidence="1">
    <location>
        <begin position="32"/>
        <end position="85"/>
    </location>
</feature>
<feature type="compositionally biased region" description="Low complexity" evidence="1">
    <location>
        <begin position="346"/>
        <end position="358"/>
    </location>
</feature>
<feature type="compositionally biased region" description="Basic residues" evidence="1">
    <location>
        <begin position="314"/>
        <end position="328"/>
    </location>
</feature>
<dbReference type="Proteomes" id="UP001165080">
    <property type="component" value="Unassembled WGS sequence"/>
</dbReference>
<evidence type="ECO:0000256" key="1">
    <source>
        <dbReference type="SAM" id="MobiDB-lite"/>
    </source>
</evidence>
<organism evidence="2 3">
    <name type="scientific">Pleodorina starrii</name>
    <dbReference type="NCBI Taxonomy" id="330485"/>
    <lineage>
        <taxon>Eukaryota</taxon>
        <taxon>Viridiplantae</taxon>
        <taxon>Chlorophyta</taxon>
        <taxon>core chlorophytes</taxon>
        <taxon>Chlorophyceae</taxon>
        <taxon>CS clade</taxon>
        <taxon>Chlamydomonadales</taxon>
        <taxon>Volvocaceae</taxon>
        <taxon>Pleodorina</taxon>
    </lineage>
</organism>
<feature type="region of interest" description="Disordered" evidence="1">
    <location>
        <begin position="307"/>
        <end position="365"/>
    </location>
</feature>
<evidence type="ECO:0000313" key="2">
    <source>
        <dbReference type="EMBL" id="GLC51054.1"/>
    </source>
</evidence>
<feature type="compositionally biased region" description="Low complexity" evidence="1">
    <location>
        <begin position="260"/>
        <end position="269"/>
    </location>
</feature>
<feature type="region of interest" description="Disordered" evidence="1">
    <location>
        <begin position="195"/>
        <end position="228"/>
    </location>
</feature>
<accession>A0A9W6BFC8</accession>
<comment type="caution">
    <text evidence="2">The sequence shown here is derived from an EMBL/GenBank/DDBJ whole genome shotgun (WGS) entry which is preliminary data.</text>
</comment>
<sequence>MACAGLLADLAEEYEKSRALLEQLEDSLKDRACLPEFDAPNEARPDALSDLQEGYEGEDGEDAGSEEDEEQRQQEPSGKELSRAAPGFRAKLAHFFGRNRSESMHGLKVSASVELDEPKARISVVNLNGTFGAGAGAGSPQEDHLRRSVSFRPAGSHSSNNNNSNAALQPTAALARGMPRASLEIRQQQLILDDTATSAPPEPRRLSSCNLRRKSLDPFSPGGLAGPGRRLSTLHQVSLDNAAATSIAARGSCGQLQLLSGSPTGPSSPIHGFSPRQPLPPPPPLVVTDPSGAPAAPQVQMQALLPGSREDSHHHHHHHHPLRHRSLSRRGSDNAAGLTRAGSFTPPQQQQQQYPPQQLGSPVGCTSPSGARCLSPSASLFAGGALPALNHAQTASTVATARSLLMRNSSNNTSYESLRAHSASTMAAATAVSSAPAGSADEYHSATANPLASSAGGERCAVSATGMIYGSAAASLAAASAAAGTASGGSSPVLSFATIQLPALPHRARSMHMTPSSSLGPGGLVGSDVRRLQSFRLSSRGSASGLAPTGAETAEVGSSGRRQSLGQYGTAVSGGGGSGAGKEGVFRGTLHLI</sequence>
<proteinExistence type="predicted"/>
<feature type="compositionally biased region" description="Acidic residues" evidence="1">
    <location>
        <begin position="53"/>
        <end position="70"/>
    </location>
</feature>
<gene>
    <name evidence="2" type="primary">PLEST009850</name>
    <name evidence="2" type="ORF">PLESTB_000461000</name>
</gene>
<dbReference type="OrthoDB" id="10681598at2759"/>
<evidence type="ECO:0000313" key="3">
    <source>
        <dbReference type="Proteomes" id="UP001165080"/>
    </source>
</evidence>
<feature type="region of interest" description="Disordered" evidence="1">
    <location>
        <begin position="134"/>
        <end position="166"/>
    </location>
</feature>
<protein>
    <submittedName>
        <fullName evidence="2">Uncharacterized protein</fullName>
    </submittedName>
</protein>
<dbReference type="EMBL" id="BRXU01000004">
    <property type="protein sequence ID" value="GLC51054.1"/>
    <property type="molecule type" value="Genomic_DNA"/>
</dbReference>